<dbReference type="RefSeq" id="WP_036806822.1">
    <property type="nucleotide sequence ID" value="NZ_CP051177.1"/>
</dbReference>
<evidence type="ECO:0000256" key="1">
    <source>
        <dbReference type="SAM" id="Coils"/>
    </source>
</evidence>
<keyword evidence="2" id="KW-0812">Transmembrane</keyword>
<gene>
    <name evidence="3" type="ORF">HF394_00435</name>
</gene>
<evidence type="ECO:0000313" key="4">
    <source>
        <dbReference type="Proteomes" id="UP000509222"/>
    </source>
</evidence>
<evidence type="ECO:0000313" key="3">
    <source>
        <dbReference type="EMBL" id="QKX49153.1"/>
    </source>
</evidence>
<feature type="coiled-coil region" evidence="1">
    <location>
        <begin position="1"/>
        <end position="28"/>
    </location>
</feature>
<proteinExistence type="predicted"/>
<evidence type="ECO:0000256" key="2">
    <source>
        <dbReference type="SAM" id="Phobius"/>
    </source>
</evidence>
<dbReference type="AlphaFoldDB" id="A0A7H8Q725"/>
<keyword evidence="2" id="KW-1133">Transmembrane helix</keyword>
<protein>
    <submittedName>
        <fullName evidence="3">DUF1129 family protein</fullName>
    </submittedName>
</protein>
<dbReference type="PANTHER" id="PTHR41307:SF1">
    <property type="entry name" value="MEMBRANE PROTEIN"/>
    <property type="match status" value="1"/>
</dbReference>
<keyword evidence="4" id="KW-1185">Reference proteome</keyword>
<dbReference type="Proteomes" id="UP000509222">
    <property type="component" value="Chromosome"/>
</dbReference>
<feature type="transmembrane region" description="Helical" evidence="2">
    <location>
        <begin position="133"/>
        <end position="155"/>
    </location>
</feature>
<reference evidence="4" key="1">
    <citation type="submission" date="2020-06" db="EMBL/GenBank/DDBJ databases">
        <title>Isolation of Planomicrobium glaciei.</title>
        <authorList>
            <person name="Malisova L."/>
            <person name="Safrankova R."/>
            <person name="Jakubu V."/>
            <person name="Spanelova P."/>
        </authorList>
    </citation>
    <scope>NUCLEOTIDE SEQUENCE [LARGE SCALE GENOMIC DNA]</scope>
    <source>
        <strain evidence="4">NRL-ATB46093</strain>
    </source>
</reference>
<feature type="transmembrane region" description="Helical" evidence="2">
    <location>
        <begin position="93"/>
        <end position="121"/>
    </location>
</feature>
<keyword evidence="1" id="KW-0175">Coiled coil</keyword>
<dbReference type="InterPro" id="IPR009214">
    <property type="entry name" value="DUF1129"/>
</dbReference>
<accession>A0A7H8Q725</accession>
<dbReference type="SUPFAM" id="SSF158560">
    <property type="entry name" value="BH3980-like"/>
    <property type="match status" value="1"/>
</dbReference>
<dbReference type="EMBL" id="CP051177">
    <property type="protein sequence ID" value="QKX49153.1"/>
    <property type="molecule type" value="Genomic_DNA"/>
</dbReference>
<organism evidence="3 4">
    <name type="scientific">Planococcus glaciei</name>
    <dbReference type="NCBI Taxonomy" id="459472"/>
    <lineage>
        <taxon>Bacteria</taxon>
        <taxon>Bacillati</taxon>
        <taxon>Bacillota</taxon>
        <taxon>Bacilli</taxon>
        <taxon>Bacillales</taxon>
        <taxon>Caryophanaceae</taxon>
        <taxon>Planococcus</taxon>
    </lineage>
</organism>
<name>A0A7H8Q725_9BACL</name>
<dbReference type="Gene3D" id="1.10.1900.10">
    <property type="entry name" value="c-terminal domain of poly(a) binding protein"/>
    <property type="match status" value="1"/>
</dbReference>
<dbReference type="PANTHER" id="PTHR41307">
    <property type="entry name" value="MEMBRANE PROTEIN-RELATED"/>
    <property type="match status" value="1"/>
</dbReference>
<feature type="transmembrane region" description="Helical" evidence="2">
    <location>
        <begin position="202"/>
        <end position="220"/>
    </location>
</feature>
<dbReference type="Pfam" id="PF06570">
    <property type="entry name" value="DUF1129"/>
    <property type="match status" value="1"/>
</dbReference>
<feature type="transmembrane region" description="Helical" evidence="2">
    <location>
        <begin position="167"/>
        <end position="190"/>
    </location>
</feature>
<sequence>MRMTDELIEQNNNKREDLNEENLAVYEDFLVYVRTDLRIDEHASEEVLMDLLDHLLEGQQYGKSAAEVFGSNPKAYADELIENLPREKKRSSALFAISQAAGLAGWFSLTYGVINLLISLFKPIETDVSLGHLLSLLAVIMGIGFVGVVLFFKIIRSTLFKAKKKPLGGYVKAGLAGAGAFAVMMLAIILIPEFGPVISIEWWMYIIGGLLLLAASKIISSFSRK</sequence>
<keyword evidence="2" id="KW-0472">Membrane</keyword>